<accession>A0ABN2ZBE9</accession>
<dbReference type="Gene3D" id="1.10.287.110">
    <property type="entry name" value="DnaJ domain"/>
    <property type="match status" value="1"/>
</dbReference>
<dbReference type="InterPro" id="IPR001623">
    <property type="entry name" value="DnaJ_domain"/>
</dbReference>
<evidence type="ECO:0000313" key="3">
    <source>
        <dbReference type="EMBL" id="GAA2139665.1"/>
    </source>
</evidence>
<name>A0ABN2ZBE9_9MICC</name>
<dbReference type="RefSeq" id="WP_344366693.1">
    <property type="nucleotide sequence ID" value="NZ_BAAAQB010000037.1"/>
</dbReference>
<dbReference type="SUPFAM" id="SSF46565">
    <property type="entry name" value="Chaperone J-domain"/>
    <property type="match status" value="1"/>
</dbReference>
<dbReference type="Pfam" id="PF00226">
    <property type="entry name" value="DnaJ"/>
    <property type="match status" value="1"/>
</dbReference>
<dbReference type="PRINTS" id="PR00625">
    <property type="entry name" value="JDOMAIN"/>
</dbReference>
<sequence length="135" mass="14691">MPSNNPDPRGYYALLHVSPDASREEIGRAFRALMRLHHPDAGSSGAGRGTGDSGAGEVSAILEAFAVLRDPRMRADYDAAGRRAAGPAGTSTSGAGHGGRDIPVRIIRRREPLLRVFPVRWEPEHRREQPPRRGH</sequence>
<dbReference type="SMART" id="SM00271">
    <property type="entry name" value="DnaJ"/>
    <property type="match status" value="1"/>
</dbReference>
<protein>
    <recommendedName>
        <fullName evidence="2">J domain-containing protein</fullName>
    </recommendedName>
</protein>
<dbReference type="CDD" id="cd06257">
    <property type="entry name" value="DnaJ"/>
    <property type="match status" value="1"/>
</dbReference>
<dbReference type="EMBL" id="BAAAQB010000037">
    <property type="protein sequence ID" value="GAA2139665.1"/>
    <property type="molecule type" value="Genomic_DNA"/>
</dbReference>
<feature type="region of interest" description="Disordered" evidence="1">
    <location>
        <begin position="79"/>
        <end position="103"/>
    </location>
</feature>
<evidence type="ECO:0000259" key="2">
    <source>
        <dbReference type="PROSITE" id="PS50076"/>
    </source>
</evidence>
<dbReference type="PANTHER" id="PTHR24074">
    <property type="entry name" value="CO-CHAPERONE PROTEIN DJLA"/>
    <property type="match status" value="1"/>
</dbReference>
<evidence type="ECO:0000256" key="1">
    <source>
        <dbReference type="SAM" id="MobiDB-lite"/>
    </source>
</evidence>
<keyword evidence="4" id="KW-1185">Reference proteome</keyword>
<dbReference type="PROSITE" id="PS50076">
    <property type="entry name" value="DNAJ_2"/>
    <property type="match status" value="1"/>
</dbReference>
<proteinExistence type="predicted"/>
<gene>
    <name evidence="3" type="ORF">GCM10009825_26850</name>
</gene>
<dbReference type="InterPro" id="IPR036869">
    <property type="entry name" value="J_dom_sf"/>
</dbReference>
<dbReference type="InterPro" id="IPR050817">
    <property type="entry name" value="DjlA_DnaK_co-chaperone"/>
</dbReference>
<organism evidence="3 4">
    <name type="scientific">Arthrobacter humicola</name>
    <dbReference type="NCBI Taxonomy" id="409291"/>
    <lineage>
        <taxon>Bacteria</taxon>
        <taxon>Bacillati</taxon>
        <taxon>Actinomycetota</taxon>
        <taxon>Actinomycetes</taxon>
        <taxon>Micrococcales</taxon>
        <taxon>Micrococcaceae</taxon>
        <taxon>Arthrobacter</taxon>
    </lineage>
</organism>
<dbReference type="Proteomes" id="UP001500102">
    <property type="component" value="Unassembled WGS sequence"/>
</dbReference>
<reference evidence="3 4" key="1">
    <citation type="journal article" date="2019" name="Int. J. Syst. Evol. Microbiol.">
        <title>The Global Catalogue of Microorganisms (GCM) 10K type strain sequencing project: providing services to taxonomists for standard genome sequencing and annotation.</title>
        <authorList>
            <consortium name="The Broad Institute Genomics Platform"/>
            <consortium name="The Broad Institute Genome Sequencing Center for Infectious Disease"/>
            <person name="Wu L."/>
            <person name="Ma J."/>
        </authorList>
    </citation>
    <scope>NUCLEOTIDE SEQUENCE [LARGE SCALE GENOMIC DNA]</scope>
    <source>
        <strain evidence="3 4">JCM 15921</strain>
    </source>
</reference>
<evidence type="ECO:0000313" key="4">
    <source>
        <dbReference type="Proteomes" id="UP001500102"/>
    </source>
</evidence>
<comment type="caution">
    <text evidence="3">The sequence shown here is derived from an EMBL/GenBank/DDBJ whole genome shotgun (WGS) entry which is preliminary data.</text>
</comment>
<feature type="domain" description="J" evidence="2">
    <location>
        <begin position="10"/>
        <end position="81"/>
    </location>
</feature>
<feature type="compositionally biased region" description="Low complexity" evidence="1">
    <location>
        <begin position="82"/>
        <end position="94"/>
    </location>
</feature>